<accession>A0A6J4PC58</accession>
<dbReference type="PROSITE" id="PS51819">
    <property type="entry name" value="VOC"/>
    <property type="match status" value="2"/>
</dbReference>
<organism evidence="2">
    <name type="scientific">uncultured Rubrobacteraceae bacterium</name>
    <dbReference type="NCBI Taxonomy" id="349277"/>
    <lineage>
        <taxon>Bacteria</taxon>
        <taxon>Bacillati</taxon>
        <taxon>Actinomycetota</taxon>
        <taxon>Rubrobacteria</taxon>
        <taxon>Rubrobacterales</taxon>
        <taxon>Rubrobacteraceae</taxon>
        <taxon>environmental samples</taxon>
    </lineage>
</organism>
<protein>
    <submittedName>
        <fullName evidence="2">Glyoxalase family protein</fullName>
    </submittedName>
</protein>
<dbReference type="InterPro" id="IPR052537">
    <property type="entry name" value="Extradiol_RC_dioxygenase"/>
</dbReference>
<dbReference type="PANTHER" id="PTHR36110:SF2">
    <property type="entry name" value="RING-CLEAVING DIOXYGENASE MHQE-RELATED"/>
    <property type="match status" value="1"/>
</dbReference>
<dbReference type="PANTHER" id="PTHR36110">
    <property type="entry name" value="RING-CLEAVING DIOXYGENASE MHQE-RELATED"/>
    <property type="match status" value="1"/>
</dbReference>
<dbReference type="CDD" id="cd08346">
    <property type="entry name" value="PcpA_N_like"/>
    <property type="match status" value="1"/>
</dbReference>
<dbReference type="Gene3D" id="3.10.180.10">
    <property type="entry name" value="2,3-Dihydroxybiphenyl 1,2-Dioxygenase, domain 1"/>
    <property type="match status" value="2"/>
</dbReference>
<reference evidence="2" key="1">
    <citation type="submission" date="2020-02" db="EMBL/GenBank/DDBJ databases">
        <authorList>
            <person name="Meier V. D."/>
        </authorList>
    </citation>
    <scope>NUCLEOTIDE SEQUENCE</scope>
    <source>
        <strain evidence="2">AVDCRST_MAG22</strain>
    </source>
</reference>
<evidence type="ECO:0000313" key="2">
    <source>
        <dbReference type="EMBL" id="CAA9406776.1"/>
    </source>
</evidence>
<sequence length="316" mass="34384">MSAETSGIHHVTAISGGPQRNLDFYAGVLGTRLVKRTVNFDDPGTYHLYYGDGGGTPGTVMTFFPWEGAPNGRIGAGQVITTAYSVPEASLGYWTQRLVEHGVRFEKPQDCFGDTVLAFEDPDGLRLEIVAADDRRAGYASGPTPAEHSIRGFHHAALAVRDAENTVKLMTDHLGFRRVDEAENRTRLAAGDGTPGNLVDVLDASGFPRGTTGVGTVHHIAFRVPDEETHLAVREEVAGLGYNVTEVLDRNYFRSIYFREPGGVLFEIATDPPGFAADEDAEHLGESLKLPPWLEERRGEIEDVLTPLRVPGKEDA</sequence>
<feature type="domain" description="VOC" evidence="1">
    <location>
        <begin position="7"/>
        <end position="132"/>
    </location>
</feature>
<gene>
    <name evidence="2" type="ORF">AVDCRST_MAG22-1603</name>
</gene>
<dbReference type="AlphaFoldDB" id="A0A6J4PC58"/>
<dbReference type="InterPro" id="IPR037523">
    <property type="entry name" value="VOC_core"/>
</dbReference>
<evidence type="ECO:0000259" key="1">
    <source>
        <dbReference type="PROSITE" id="PS51819"/>
    </source>
</evidence>
<dbReference type="CDD" id="cd08347">
    <property type="entry name" value="PcpA_C_like"/>
    <property type="match status" value="1"/>
</dbReference>
<dbReference type="Pfam" id="PF00903">
    <property type="entry name" value="Glyoxalase"/>
    <property type="match status" value="2"/>
</dbReference>
<dbReference type="InterPro" id="IPR004360">
    <property type="entry name" value="Glyas_Fos-R_dOase_dom"/>
</dbReference>
<dbReference type="InterPro" id="IPR029068">
    <property type="entry name" value="Glyas_Bleomycin-R_OHBP_Dase"/>
</dbReference>
<name>A0A6J4PC58_9ACTN</name>
<dbReference type="EMBL" id="CADCUV010000065">
    <property type="protein sequence ID" value="CAA9406776.1"/>
    <property type="molecule type" value="Genomic_DNA"/>
</dbReference>
<feature type="domain" description="VOC" evidence="1">
    <location>
        <begin position="152"/>
        <end position="271"/>
    </location>
</feature>
<proteinExistence type="predicted"/>
<dbReference type="SUPFAM" id="SSF54593">
    <property type="entry name" value="Glyoxalase/Bleomycin resistance protein/Dihydroxybiphenyl dioxygenase"/>
    <property type="match status" value="1"/>
</dbReference>